<accession>A0A084TJ15</accession>
<dbReference type="AlphaFoldDB" id="A0A084TJ15"/>
<dbReference type="InterPro" id="IPR008969">
    <property type="entry name" value="CarboxyPept-like_regulatory"/>
</dbReference>
<dbReference type="SUPFAM" id="SSF49464">
    <property type="entry name" value="Carboxypeptidase regulatory domain-like"/>
    <property type="match status" value="1"/>
</dbReference>
<protein>
    <recommendedName>
        <fullName evidence="3">Carboxypeptidase-like regulatory domain-containing protein</fullName>
    </recommendedName>
</protein>
<reference evidence="2" key="2">
    <citation type="submission" date="2014-07" db="EMBL/GenBank/DDBJ databases">
        <title>Genome sequence of Mangrovimonas yunxiaonensis.</title>
        <authorList>
            <person name="Li Y."/>
            <person name="Zheng T."/>
        </authorList>
    </citation>
    <scope>NUCLEOTIDE SEQUENCE [LARGE SCALE GENOMIC DNA]</scope>
    <source>
        <strain evidence="2">LY01</strain>
    </source>
</reference>
<dbReference type="eggNOG" id="COG1470">
    <property type="taxonomic scope" value="Bacteria"/>
</dbReference>
<dbReference type="Gene3D" id="2.60.40.1120">
    <property type="entry name" value="Carboxypeptidase-like, regulatory domain"/>
    <property type="match status" value="1"/>
</dbReference>
<organism evidence="1 2">
    <name type="scientific">Mangrovimonas yunxiaonensis</name>
    <dbReference type="NCBI Taxonomy" id="1197477"/>
    <lineage>
        <taxon>Bacteria</taxon>
        <taxon>Pseudomonadati</taxon>
        <taxon>Bacteroidota</taxon>
        <taxon>Flavobacteriia</taxon>
        <taxon>Flavobacteriales</taxon>
        <taxon>Flavobacteriaceae</taxon>
        <taxon>Mangrovimonas</taxon>
    </lineage>
</organism>
<comment type="caution">
    <text evidence="1">The sequence shown here is derived from an EMBL/GenBank/DDBJ whole genome shotgun (WGS) entry which is preliminary data.</text>
</comment>
<keyword evidence="2" id="KW-1185">Reference proteome</keyword>
<evidence type="ECO:0008006" key="3">
    <source>
        <dbReference type="Google" id="ProtNLM"/>
    </source>
</evidence>
<evidence type="ECO:0000313" key="1">
    <source>
        <dbReference type="EMBL" id="KFB00701.1"/>
    </source>
</evidence>
<dbReference type="EMBL" id="JPFK01000007">
    <property type="protein sequence ID" value="KFB00701.1"/>
    <property type="molecule type" value="Genomic_DNA"/>
</dbReference>
<name>A0A084TJ15_9FLAO</name>
<dbReference type="Pfam" id="PF13715">
    <property type="entry name" value="CarbopepD_reg_2"/>
    <property type="match status" value="1"/>
</dbReference>
<proteinExistence type="predicted"/>
<evidence type="ECO:0000313" key="2">
    <source>
        <dbReference type="Proteomes" id="UP000028521"/>
    </source>
</evidence>
<gene>
    <name evidence="1" type="ORF">IA57_09565</name>
</gene>
<dbReference type="STRING" id="1197477.IA57_09565"/>
<dbReference type="Proteomes" id="UP000028521">
    <property type="component" value="Unassembled WGS sequence"/>
</dbReference>
<sequence length="425" mass="48728">MKHLHLQSKMPQFLIFLAVVLLSTSYFTPGFAFQEQAFTEYKGAVYDANDKTPLTFADITLEDTNMSTISNTEGEFLLKVPNALLNKSITVSFLGYAKKDIALSHLANTPEVYLTESASKLTEVKINAPKNALALVKATLNKKGENYIDAQNIMTAFYRETIKKRRKNASLAEAVVEIYKQPYSSAKQDKVRLIKARKSVDYSRLDTLTLKLQGGPFSTLYVDMIKYNEFIFSFEDLKKYEFAFASPTQINNQQVYVVNFKQKPEITEPLYYGKLYIDTDNYALVSAVFNLNVNDQVEASKLFIKKKPLNAKVLPTEAAYRVDYKTHNGKWHYRYSNVQLAFKINWKAKLFNSKYTLNSEMAITDWEENNRKFTTKKETFRPSMILSEKASGFSDPNFWGEYNIIEPEKSIKSAIKKISKQLAKS</sequence>
<dbReference type="RefSeq" id="WP_036122374.1">
    <property type="nucleotide sequence ID" value="NZ_BMET01000006.1"/>
</dbReference>
<reference evidence="1 2" key="1">
    <citation type="journal article" date="2014" name="Genome Announc.">
        <title>Draft Genome Sequence of the Algicidal Bacterium Mangrovimonas yunxiaonensis Strain LY01.</title>
        <authorList>
            <person name="Li Y."/>
            <person name="Zhu H."/>
            <person name="Li C."/>
            <person name="Zhang H."/>
            <person name="Chen Z."/>
            <person name="Zheng W."/>
            <person name="Xu H."/>
            <person name="Zheng T."/>
        </authorList>
    </citation>
    <scope>NUCLEOTIDE SEQUENCE [LARGE SCALE GENOMIC DNA]</scope>
    <source>
        <strain evidence="1 2">LY01</strain>
    </source>
</reference>